<evidence type="ECO:0000259" key="5">
    <source>
        <dbReference type="PROSITE" id="PS50853"/>
    </source>
</evidence>
<feature type="region of interest" description="Disordered" evidence="3">
    <location>
        <begin position="382"/>
        <end position="518"/>
    </location>
</feature>
<dbReference type="PANTHER" id="PTHR47135">
    <property type="entry name" value="FIBRONECTIN TYPE III DOMAIN-CONTAINING PROTEIN 7"/>
    <property type="match status" value="1"/>
</dbReference>
<sequence length="764" mass="76396">MVDQPTGPAATPPPPPGRTDLRGRLAALGRRTRSGAAGLTIVVLATALISTAFGLGAMGRADEMSDGAAWLWNSPAGELARVNGNNAEVDLVTSLPDSKGGAVEVTQNDEYLLLHDPATGKVTSVDLREMGFSGALDLGRSGDFGVVLGKHTAVVIDRLGGEIKAVDPATLQPTGASLEIPGPLVGGAFDNSDTLWLGVPTQGTAVGVRVEGKDAAIARTVSVSDPGADLGLTVLDEGALAVDRGGDRIVAVDGAGDARVLDAPVKLKDADMPPRTRGDLAAVTVPGKGRVVTVSDPAGSAEVASFAIDPDGAGTAVAYEGRVYVPFADDGRVRVFQADGTELNPISLPGAKGPIELEAREGHLFINSPDTGVAAVVDPSGQANLVDKTDPPPGDGEGRGGGAPASGTPEPSAPPQTQPPGGLPATQAPPQPGGVPSTEQPGGGEAPTPRPGTGQESETPTNPPAGDDDEDEGDGGGGRGGDETDEPESTDAPGAPTPVSATAGDGSVTLSWPEAYSPDAPVESYEITWEGGSRTVGGSELSAEITELTNGTAYRFRVRAVNRYGTGPAAQTQEVTPGPEAPGAPANVTAEATGSDTATVSWDAVEGAADYQVTASSGSGSAVPAPRTTNSASAEITGLEPGGSYTFTVVARAEGGVSGEPASSQEITMPQQQLGAPASVSWQASGDTVTVSWDAVEGAAEYRVVPGGDGAAALQEATATGTSHTYQPRGAGRCYSFTVTALGADGTAAESGTTSQASCVREFN</sequence>
<keyword evidence="1" id="KW-0378">Hydrolase</keyword>
<dbReference type="GO" id="GO:0016798">
    <property type="term" value="F:hydrolase activity, acting on glycosyl bonds"/>
    <property type="evidence" value="ECO:0007669"/>
    <property type="project" value="UniProtKB-KW"/>
</dbReference>
<dbReference type="InterPro" id="IPR013783">
    <property type="entry name" value="Ig-like_fold"/>
</dbReference>
<evidence type="ECO:0000313" key="6">
    <source>
        <dbReference type="EMBL" id="MDA0566754.1"/>
    </source>
</evidence>
<keyword evidence="2" id="KW-0624">Polysaccharide degradation</keyword>
<evidence type="ECO:0000256" key="3">
    <source>
        <dbReference type="SAM" id="MobiDB-lite"/>
    </source>
</evidence>
<protein>
    <submittedName>
        <fullName evidence="6">Fibronectin type III domain-containing protein</fullName>
    </submittedName>
</protein>
<dbReference type="InterPro" id="IPR003961">
    <property type="entry name" value="FN3_dom"/>
</dbReference>
<comment type="caution">
    <text evidence="6">The sequence shown here is derived from an EMBL/GenBank/DDBJ whole genome shotgun (WGS) entry which is preliminary data.</text>
</comment>
<keyword evidence="4" id="KW-0472">Membrane</keyword>
<dbReference type="PROSITE" id="PS50853">
    <property type="entry name" value="FN3"/>
    <property type="match status" value="2"/>
</dbReference>
<keyword evidence="4" id="KW-0812">Transmembrane</keyword>
<keyword evidence="7" id="KW-1185">Reference proteome</keyword>
<reference evidence="6" key="1">
    <citation type="submission" date="2021-10" db="EMBL/GenBank/DDBJ databases">
        <title>Streptomonospora sp. nov., isolated from mangrove soil.</title>
        <authorList>
            <person name="Chen X."/>
            <person name="Ge X."/>
            <person name="Liu W."/>
        </authorList>
    </citation>
    <scope>NUCLEOTIDE SEQUENCE</scope>
    <source>
        <strain evidence="6">S1-112</strain>
    </source>
</reference>
<dbReference type="CDD" id="cd00063">
    <property type="entry name" value="FN3"/>
    <property type="match status" value="2"/>
</dbReference>
<dbReference type="EMBL" id="JAJAQC010000041">
    <property type="protein sequence ID" value="MDA0566754.1"/>
    <property type="molecule type" value="Genomic_DNA"/>
</dbReference>
<dbReference type="SUPFAM" id="SSF49265">
    <property type="entry name" value="Fibronectin type III"/>
    <property type="match status" value="2"/>
</dbReference>
<evidence type="ECO:0000256" key="4">
    <source>
        <dbReference type="SAM" id="Phobius"/>
    </source>
</evidence>
<dbReference type="Proteomes" id="UP001140076">
    <property type="component" value="Unassembled WGS sequence"/>
</dbReference>
<keyword evidence="2" id="KW-0119">Carbohydrate metabolism</keyword>
<dbReference type="AlphaFoldDB" id="A0A9X3NRJ8"/>
<gene>
    <name evidence="6" type="ORF">LG943_20920</name>
</gene>
<proteinExistence type="predicted"/>
<keyword evidence="4" id="KW-1133">Transmembrane helix</keyword>
<dbReference type="PANTHER" id="PTHR47135:SF1">
    <property type="entry name" value="FIBRONECTIN TYPE III DOMAIN-CONTAINING PROTEIN 7"/>
    <property type="match status" value="1"/>
</dbReference>
<evidence type="ECO:0000256" key="2">
    <source>
        <dbReference type="ARBA" id="ARBA00023326"/>
    </source>
</evidence>
<feature type="compositionally biased region" description="Pro residues" evidence="3">
    <location>
        <begin position="411"/>
        <end position="433"/>
    </location>
</feature>
<dbReference type="SMART" id="SM00060">
    <property type="entry name" value="FN3"/>
    <property type="match status" value="3"/>
</dbReference>
<dbReference type="GO" id="GO:0000272">
    <property type="term" value="P:polysaccharide catabolic process"/>
    <property type="evidence" value="ECO:0007669"/>
    <property type="project" value="UniProtKB-KW"/>
</dbReference>
<accession>A0A9X3NRJ8</accession>
<dbReference type="Gene3D" id="2.60.40.10">
    <property type="entry name" value="Immunoglobulins"/>
    <property type="match status" value="3"/>
</dbReference>
<dbReference type="InterPro" id="IPR036116">
    <property type="entry name" value="FN3_sf"/>
</dbReference>
<evidence type="ECO:0000313" key="7">
    <source>
        <dbReference type="Proteomes" id="UP001140076"/>
    </source>
</evidence>
<dbReference type="SUPFAM" id="SSF101898">
    <property type="entry name" value="NHL repeat"/>
    <property type="match status" value="1"/>
</dbReference>
<dbReference type="Pfam" id="PF00041">
    <property type="entry name" value="fn3"/>
    <property type="match status" value="2"/>
</dbReference>
<name>A0A9X3NRJ8_9ACTN</name>
<organism evidence="6 7">
    <name type="scientific">Streptomonospora mangrovi</name>
    <dbReference type="NCBI Taxonomy" id="2883123"/>
    <lineage>
        <taxon>Bacteria</taxon>
        <taxon>Bacillati</taxon>
        <taxon>Actinomycetota</taxon>
        <taxon>Actinomycetes</taxon>
        <taxon>Streptosporangiales</taxon>
        <taxon>Nocardiopsidaceae</taxon>
        <taxon>Streptomonospora</taxon>
    </lineage>
</organism>
<feature type="region of interest" description="Disordered" evidence="3">
    <location>
        <begin position="615"/>
        <end position="637"/>
    </location>
</feature>
<feature type="domain" description="Fibronectin type-III" evidence="5">
    <location>
        <begin position="584"/>
        <end position="672"/>
    </location>
</feature>
<feature type="domain" description="Fibronectin type-III" evidence="5">
    <location>
        <begin position="492"/>
        <end position="580"/>
    </location>
</feature>
<keyword evidence="1" id="KW-0326">Glycosidase</keyword>
<dbReference type="RefSeq" id="WP_270074009.1">
    <property type="nucleotide sequence ID" value="NZ_JAJAQC010000041.1"/>
</dbReference>
<feature type="region of interest" description="Disordered" evidence="3">
    <location>
        <begin position="568"/>
        <end position="592"/>
    </location>
</feature>
<feature type="transmembrane region" description="Helical" evidence="4">
    <location>
        <begin position="36"/>
        <end position="58"/>
    </location>
</feature>
<evidence type="ECO:0000256" key="1">
    <source>
        <dbReference type="ARBA" id="ARBA00023295"/>
    </source>
</evidence>